<dbReference type="AlphaFoldDB" id="A0ABD3JDM2"/>
<evidence type="ECO:0000313" key="2">
    <source>
        <dbReference type="EMBL" id="KAL3723938.1"/>
    </source>
</evidence>
<evidence type="ECO:0000313" key="3">
    <source>
        <dbReference type="Proteomes" id="UP001634007"/>
    </source>
</evidence>
<gene>
    <name evidence="2" type="ORF">ACJRO7_036017</name>
</gene>
<comment type="caution">
    <text evidence="2">The sequence shown here is derived from an EMBL/GenBank/DDBJ whole genome shotgun (WGS) entry which is preliminary data.</text>
</comment>
<organism evidence="2 3">
    <name type="scientific">Eucalyptus globulus</name>
    <name type="common">Tasmanian blue gum</name>
    <dbReference type="NCBI Taxonomy" id="34317"/>
    <lineage>
        <taxon>Eukaryota</taxon>
        <taxon>Viridiplantae</taxon>
        <taxon>Streptophyta</taxon>
        <taxon>Embryophyta</taxon>
        <taxon>Tracheophyta</taxon>
        <taxon>Spermatophyta</taxon>
        <taxon>Magnoliopsida</taxon>
        <taxon>eudicotyledons</taxon>
        <taxon>Gunneridae</taxon>
        <taxon>Pentapetalae</taxon>
        <taxon>rosids</taxon>
        <taxon>malvids</taxon>
        <taxon>Myrtales</taxon>
        <taxon>Myrtaceae</taxon>
        <taxon>Myrtoideae</taxon>
        <taxon>Eucalypteae</taxon>
        <taxon>Eucalyptus</taxon>
    </lineage>
</organism>
<feature type="compositionally biased region" description="Basic and acidic residues" evidence="1">
    <location>
        <begin position="87"/>
        <end position="106"/>
    </location>
</feature>
<dbReference type="EMBL" id="JBJKBG010000009">
    <property type="protein sequence ID" value="KAL3723938.1"/>
    <property type="molecule type" value="Genomic_DNA"/>
</dbReference>
<keyword evidence="3" id="KW-1185">Reference proteome</keyword>
<feature type="region of interest" description="Disordered" evidence="1">
    <location>
        <begin position="48"/>
        <end position="109"/>
    </location>
</feature>
<accession>A0ABD3JDM2</accession>
<dbReference type="Proteomes" id="UP001634007">
    <property type="component" value="Unassembled WGS sequence"/>
</dbReference>
<sequence>MARPPEDPETLEPGFLFEWYINPTFPSPFYIAGGSGVAPAAAARSLACDSDSDFDSGSDGSSSARGAEDAVGVGPGAAAGGGAESGPRIDSDLRESVSESARRAADDEADPLRAGLRVVSIDSDSDSEYLESENVCSFDLESQRNLAAELEWEEVSEQAHDRDEEEVTVSSENFTEELEGVVASAKGKLAGKGKKEKRLLVLAEGGGADKREAIEQLLREILFIALLWVGAEPIEQLLREILFIASLWVGAEVGSVRVSAGQIRGRI</sequence>
<protein>
    <submittedName>
        <fullName evidence="2">Uncharacterized protein</fullName>
    </submittedName>
</protein>
<feature type="compositionally biased region" description="Gly residues" evidence="1">
    <location>
        <begin position="73"/>
        <end position="84"/>
    </location>
</feature>
<reference evidence="2 3" key="1">
    <citation type="submission" date="2024-11" db="EMBL/GenBank/DDBJ databases">
        <title>Chromosome-level genome assembly of Eucalyptus globulus Labill. provides insights into its genome evolution.</title>
        <authorList>
            <person name="Li X."/>
        </authorList>
    </citation>
    <scope>NUCLEOTIDE SEQUENCE [LARGE SCALE GENOMIC DNA]</scope>
    <source>
        <strain evidence="2">CL2024</strain>
        <tissue evidence="2">Fresh tender leaves</tissue>
    </source>
</reference>
<proteinExistence type="predicted"/>
<evidence type="ECO:0000256" key="1">
    <source>
        <dbReference type="SAM" id="MobiDB-lite"/>
    </source>
</evidence>
<name>A0ABD3JDM2_EUCGL</name>